<dbReference type="AlphaFoldDB" id="A0A317XLG7"/>
<dbReference type="CDD" id="cd01491">
    <property type="entry name" value="Ube1_repeat1"/>
    <property type="match status" value="1"/>
</dbReference>
<evidence type="ECO:0000313" key="14">
    <source>
        <dbReference type="Proteomes" id="UP000246740"/>
    </source>
</evidence>
<dbReference type="InterPro" id="IPR042302">
    <property type="entry name" value="E1_FCCH_sf"/>
</dbReference>
<dbReference type="GO" id="GO:0031510">
    <property type="term" value="C:SUMO activating enzyme complex"/>
    <property type="evidence" value="ECO:0007669"/>
    <property type="project" value="TreeGrafter"/>
</dbReference>
<dbReference type="GO" id="GO:0019948">
    <property type="term" value="F:SUMO activating enzyme activity"/>
    <property type="evidence" value="ECO:0007669"/>
    <property type="project" value="TreeGrafter"/>
</dbReference>
<evidence type="ECO:0000256" key="10">
    <source>
        <dbReference type="PROSITE-ProRule" id="PRU10132"/>
    </source>
</evidence>
<dbReference type="Proteomes" id="UP000246740">
    <property type="component" value="Unassembled WGS sequence"/>
</dbReference>
<gene>
    <name evidence="13" type="ORF">BCV70DRAFT_201479</name>
</gene>
<dbReference type="FunFam" id="1.10.10.2660:FF:000001">
    <property type="entry name" value="Ubiquitin-activating enzyme E1 1"/>
    <property type="match status" value="1"/>
</dbReference>
<protein>
    <recommendedName>
        <fullName evidence="9">Ubiquitin-activating enzyme E1 1</fullName>
        <ecNumber evidence="4">6.2.1.45</ecNumber>
    </recommendedName>
</protein>
<evidence type="ECO:0000313" key="13">
    <source>
        <dbReference type="EMBL" id="PWY98679.1"/>
    </source>
</evidence>
<evidence type="ECO:0000256" key="9">
    <source>
        <dbReference type="ARBA" id="ARBA00073786"/>
    </source>
</evidence>
<evidence type="ECO:0000256" key="2">
    <source>
        <dbReference type="ARBA" id="ARBA00004906"/>
    </source>
</evidence>
<dbReference type="InterPro" id="IPR000594">
    <property type="entry name" value="ThiF_NAD_FAD-bd"/>
</dbReference>
<dbReference type="InterPro" id="IPR000011">
    <property type="entry name" value="UBQ/SUMO-activ_enz_E1-like"/>
</dbReference>
<dbReference type="InterPro" id="IPR018075">
    <property type="entry name" value="UBQ-activ_enz_E1"/>
</dbReference>
<evidence type="ECO:0000256" key="11">
    <source>
        <dbReference type="RuleBase" id="RU000519"/>
    </source>
</evidence>
<dbReference type="OrthoDB" id="10252231at2759"/>
<dbReference type="Pfam" id="PF16190">
    <property type="entry name" value="E1_FCCH"/>
    <property type="match status" value="1"/>
</dbReference>
<comment type="catalytic activity">
    <reaction evidence="1">
        <text>ATP + ubiquitin + [E1 ubiquitin-activating enzyme]-L-cysteine = AMP + diphosphate + S-ubiquitinyl-[E1 ubiquitin-activating enzyme]-L-cysteine.</text>
        <dbReference type="EC" id="6.2.1.45"/>
    </reaction>
</comment>
<dbReference type="GO" id="GO:0005524">
    <property type="term" value="F:ATP binding"/>
    <property type="evidence" value="ECO:0007669"/>
    <property type="project" value="UniProtKB-KW"/>
</dbReference>
<feature type="domain" description="Ubiquitin-activating enzyme E1 C-terminal" evidence="12">
    <location>
        <begin position="888"/>
        <end position="1013"/>
    </location>
</feature>
<dbReference type="FunFam" id="2.40.30.180:FF:000001">
    <property type="entry name" value="ubiquitin-like modifier-activating enzyme 1"/>
    <property type="match status" value="1"/>
</dbReference>
<evidence type="ECO:0000256" key="7">
    <source>
        <dbReference type="ARBA" id="ARBA00022786"/>
    </source>
</evidence>
<dbReference type="InParanoid" id="A0A317XLG7"/>
<dbReference type="GO" id="GO:0005737">
    <property type="term" value="C:cytoplasm"/>
    <property type="evidence" value="ECO:0007669"/>
    <property type="project" value="TreeGrafter"/>
</dbReference>
<keyword evidence="7 11" id="KW-0833">Ubl conjugation pathway</keyword>
<dbReference type="Gene3D" id="3.10.290.60">
    <property type="entry name" value="Ubiquitin-activating enzyme E1, UFD domain"/>
    <property type="match status" value="1"/>
</dbReference>
<sequence>MAADDMKIDQPEQGIDEGLYSRQLYVLGHDAMKRMAASNVLVVGLRGLGAEIAKNVALAGVKSITIFDPTPVTIGDLSTQFFLRPEDVKAGTRRDHATQPRLAELNTYVPIRVLEESALTQDVLARFQVVVMTDALYTEQLKVNDITHGTSTHFISAEVRGLFGSVFNDFGPQFLCNDPTGEQPLSGMIVSVASDEEGLVTTLDETRHGLEDGDYVAFTEVQGMEELNGCQPRKVTVKGPYTFTIGSTAGLGEYKRGGIFKQVKMPKQIAFKSLRESSKQPEFLIADFAKFDRPAALHVGFQALGEFNQKHGRLPGPRNAADADEVLALAKSIATAAGTDAEDLPEKVIRELAFQATGDLSPMVAYVGGFVAQEVLKACSGKFHPLVQHLYVDSLESLPDSVPNLPESEFAPQGTRYDGQIAVLGKQFQDKIANARQFLVGSGAIGCEMLKNWSMMGLGSGPDGMIHVTDMDTIEKSNLNRQFLFRSKDVGNFKADTAAAAVAEMNPDLKGKIHSHQNRVGPETEDVYGDEFFAKLTGVTNALDNVQARQYMDRRCVYYEKPLLESGTLGTKANTQVVVPHLTESYSSSQDPPEKSIPVCTLKNFPNAIEHTIQWAREQFDEFFLKPAENVNQYLTQPDYIETTMKSGSGAKEQLEQIKQYLVDVRPISFEQCIYWARMRFEENYNNNIRQLLHSLPADAVTSSGQPFWSGPKRAPKPLAFDVNDPMHMEYVVAAANLHAENYGLKGESDPALFRKVLSSMDVPEFVPKDNVKIQVNENETVNTASGDGGDLTELTSSLPDAASLAGFRLQPIEMEKDDDSNHHMDFITAASNLRATNYGISPADKHQTKGIAGKIIPAIATTTALATGLVNLELYKLLDEKKELEAYSNAFVNLALPFIAFSDPIAAQKLKYNDTEWTLWSRFKVEEDLTLQEFLDLFQEKHGLEVSMLSSGVSMLFSSFLPGKKREERLKMKMSTLIETVSKKPIPAHAQWVIVEIMADDLEGEDVEVPFVSVKVK</sequence>
<dbReference type="PANTHER" id="PTHR10953">
    <property type="entry name" value="UBIQUITIN-ACTIVATING ENZYME E1"/>
    <property type="match status" value="1"/>
</dbReference>
<dbReference type="Gene3D" id="1.10.10.2660">
    <property type="entry name" value="Ubiquitin-activating enzyme E1, SCCH domain"/>
    <property type="match status" value="1"/>
</dbReference>
<dbReference type="InterPro" id="IPR042063">
    <property type="entry name" value="Ubi_acti_E1_SCCH"/>
</dbReference>
<dbReference type="UniPathway" id="UPA00143"/>
<dbReference type="PRINTS" id="PR01849">
    <property type="entry name" value="UBIQUITINACT"/>
</dbReference>
<dbReference type="STRING" id="1882483.A0A317XLG7"/>
<feature type="active site" description="Glycyl thioester intermediate" evidence="10">
    <location>
        <position position="600"/>
    </location>
</feature>
<evidence type="ECO:0000256" key="3">
    <source>
        <dbReference type="ARBA" id="ARBA00005673"/>
    </source>
</evidence>
<keyword evidence="8 11" id="KW-0067">ATP-binding</keyword>
<dbReference type="CDD" id="cd01490">
    <property type="entry name" value="Ube1_repeat2"/>
    <property type="match status" value="1"/>
</dbReference>
<name>A0A317XLG7_9BASI</name>
<dbReference type="InterPro" id="IPR045886">
    <property type="entry name" value="ThiF/MoeB/HesA"/>
</dbReference>
<dbReference type="SUPFAM" id="SSF69572">
    <property type="entry name" value="Activating enzymes of the ubiquitin-like proteins"/>
    <property type="match status" value="2"/>
</dbReference>
<reference evidence="13 14" key="1">
    <citation type="journal article" date="2018" name="Mol. Biol. Evol.">
        <title>Broad Genomic Sampling Reveals a Smut Pathogenic Ancestry of the Fungal Clade Ustilaginomycotina.</title>
        <authorList>
            <person name="Kijpornyongpan T."/>
            <person name="Mondo S.J."/>
            <person name="Barry K."/>
            <person name="Sandor L."/>
            <person name="Lee J."/>
            <person name="Lipzen A."/>
            <person name="Pangilinan J."/>
            <person name="LaButti K."/>
            <person name="Hainaut M."/>
            <person name="Henrissat B."/>
            <person name="Grigoriev I.V."/>
            <person name="Spatafora J.W."/>
            <person name="Aime M.C."/>
        </authorList>
    </citation>
    <scope>NUCLEOTIDE SEQUENCE [LARGE SCALE GENOMIC DNA]</scope>
    <source>
        <strain evidence="13 14">MCA 3645</strain>
    </source>
</reference>
<dbReference type="FunCoup" id="A0A317XLG7">
    <property type="interactions" value="672"/>
</dbReference>
<organism evidence="13 14">
    <name type="scientific">Testicularia cyperi</name>
    <dbReference type="NCBI Taxonomy" id="1882483"/>
    <lineage>
        <taxon>Eukaryota</taxon>
        <taxon>Fungi</taxon>
        <taxon>Dikarya</taxon>
        <taxon>Basidiomycota</taxon>
        <taxon>Ustilaginomycotina</taxon>
        <taxon>Ustilaginomycetes</taxon>
        <taxon>Ustilaginales</taxon>
        <taxon>Anthracoideaceae</taxon>
        <taxon>Testicularia</taxon>
    </lineage>
</organism>
<accession>A0A317XLG7</accession>
<dbReference type="EMBL" id="KZ819197">
    <property type="protein sequence ID" value="PWY98679.1"/>
    <property type="molecule type" value="Genomic_DNA"/>
</dbReference>
<dbReference type="Gene3D" id="3.40.50.720">
    <property type="entry name" value="NAD(P)-binding Rossmann-like Domain"/>
    <property type="match status" value="1"/>
</dbReference>
<dbReference type="FunFam" id="3.50.50.80:FF:000001">
    <property type="entry name" value="ubiquitin-like modifier-activating enzyme 1"/>
    <property type="match status" value="1"/>
</dbReference>
<dbReference type="Gene3D" id="2.40.30.180">
    <property type="entry name" value="Ubiquitin-activating enzyme E1, FCCH domain"/>
    <property type="match status" value="1"/>
</dbReference>
<dbReference type="InterPro" id="IPR032420">
    <property type="entry name" value="E1_4HB"/>
</dbReference>
<proteinExistence type="inferred from homology"/>
<dbReference type="Pfam" id="PF09358">
    <property type="entry name" value="E1_UFD"/>
    <property type="match status" value="1"/>
</dbReference>
<dbReference type="Pfam" id="PF16191">
    <property type="entry name" value="E1_4HB"/>
    <property type="match status" value="1"/>
</dbReference>
<comment type="pathway">
    <text evidence="2">Protein modification; protein ubiquitination.</text>
</comment>
<keyword evidence="6 11" id="KW-0547">Nucleotide-binding</keyword>
<dbReference type="Pfam" id="PF00899">
    <property type="entry name" value="ThiF"/>
    <property type="match status" value="1"/>
</dbReference>
<dbReference type="Gene3D" id="3.40.50.12550">
    <property type="entry name" value="Ubiquitin-activating enzyme E1, inactive adenylation domain, subdomain 2"/>
    <property type="match status" value="1"/>
</dbReference>
<dbReference type="InterPro" id="IPR038252">
    <property type="entry name" value="UBA_E1_C_sf"/>
</dbReference>
<keyword evidence="5 11" id="KW-0436">Ligase</keyword>
<comment type="similarity">
    <text evidence="3 11">Belongs to the ubiquitin-activating E1 family.</text>
</comment>
<evidence type="ECO:0000259" key="12">
    <source>
        <dbReference type="SMART" id="SM00985"/>
    </source>
</evidence>
<evidence type="ECO:0000256" key="8">
    <source>
        <dbReference type="ARBA" id="ARBA00022840"/>
    </source>
</evidence>
<dbReference type="GO" id="GO:0004839">
    <property type="term" value="F:ubiquitin activating enzyme activity"/>
    <property type="evidence" value="ECO:0007669"/>
    <property type="project" value="UniProtKB-EC"/>
</dbReference>
<dbReference type="InterPro" id="IPR033127">
    <property type="entry name" value="UBQ-activ_enz_E1_Cys_AS"/>
</dbReference>
<evidence type="ECO:0000256" key="5">
    <source>
        <dbReference type="ARBA" id="ARBA00022598"/>
    </source>
</evidence>
<dbReference type="FunFam" id="3.10.290.60:FF:000002">
    <property type="entry name" value="Ubiquitin-like modifier-activating enzyme 1"/>
    <property type="match status" value="1"/>
</dbReference>
<dbReference type="InterPro" id="IPR018965">
    <property type="entry name" value="Ub-activating_enz_E1_C"/>
</dbReference>
<dbReference type="PROSITE" id="PS00865">
    <property type="entry name" value="UBIQUITIN_ACTIVAT_2"/>
    <property type="match status" value="1"/>
</dbReference>
<dbReference type="SMART" id="SM00985">
    <property type="entry name" value="UBA_e1_C"/>
    <property type="match status" value="1"/>
</dbReference>
<dbReference type="InterPro" id="IPR042449">
    <property type="entry name" value="Ub-E1_IAD_1"/>
</dbReference>
<evidence type="ECO:0000256" key="4">
    <source>
        <dbReference type="ARBA" id="ARBA00012990"/>
    </source>
</evidence>
<dbReference type="InterPro" id="IPR035985">
    <property type="entry name" value="Ubiquitin-activating_enz"/>
</dbReference>
<dbReference type="FunFam" id="3.40.50.720:FF:000015">
    <property type="entry name" value="Ubiquitin-activating enzyme E1 1"/>
    <property type="match status" value="1"/>
</dbReference>
<dbReference type="GO" id="GO:0016925">
    <property type="term" value="P:protein sumoylation"/>
    <property type="evidence" value="ECO:0007669"/>
    <property type="project" value="TreeGrafter"/>
</dbReference>
<dbReference type="NCBIfam" id="TIGR01408">
    <property type="entry name" value="Ube1"/>
    <property type="match status" value="1"/>
</dbReference>
<dbReference type="InterPro" id="IPR032418">
    <property type="entry name" value="E1_FCCH"/>
</dbReference>
<dbReference type="PROSITE" id="PS00536">
    <property type="entry name" value="UBIQUITIN_ACTIVAT_1"/>
    <property type="match status" value="1"/>
</dbReference>
<evidence type="ECO:0000256" key="6">
    <source>
        <dbReference type="ARBA" id="ARBA00022741"/>
    </source>
</evidence>
<dbReference type="Pfam" id="PF10585">
    <property type="entry name" value="UBA_E1_SCCH"/>
    <property type="match status" value="1"/>
</dbReference>
<dbReference type="PANTHER" id="PTHR10953:SF4">
    <property type="entry name" value="UBIQUITIN-ACTIVATING ENZYME E1 C-TERMINAL DOMAIN-CONTAINING PROTEIN"/>
    <property type="match status" value="1"/>
</dbReference>
<dbReference type="FunFam" id="3.40.50.12550:FF:000001">
    <property type="entry name" value="Ubiquitin-activating enzyme E1 1"/>
    <property type="match status" value="1"/>
</dbReference>
<dbReference type="InterPro" id="IPR019572">
    <property type="entry name" value="UBA_E1_SCCH"/>
</dbReference>
<evidence type="ECO:0000256" key="1">
    <source>
        <dbReference type="ARBA" id="ARBA00000488"/>
    </source>
</evidence>
<dbReference type="InterPro" id="IPR018074">
    <property type="entry name" value="UBQ-activ_enz_E1_CS"/>
</dbReference>
<dbReference type="EC" id="6.2.1.45" evidence="4"/>
<keyword evidence="14" id="KW-1185">Reference proteome</keyword>
<dbReference type="Gene3D" id="3.50.50.80">
    <property type="entry name" value="Ubiquitin-activating enzyme E1, inactive adenylation domain, subdomain 1"/>
    <property type="match status" value="1"/>
</dbReference>